<sequence length="124" mass="14147">MTTEERVFSDIEDSDADETEWLASAERNSGGTREASVGCDSRRATKISRFASRILMPMKQSGWPRRKETAAAPAKPRWAAIPGGLRKLADLQQTLSQIIESAVWRRFSTLKCVFTIVDRWRRWC</sequence>
<accession>A0ABD3BRQ8</accession>
<dbReference type="Proteomes" id="UP001632038">
    <property type="component" value="Unassembled WGS sequence"/>
</dbReference>
<organism evidence="2 3">
    <name type="scientific">Castilleja foliolosa</name>
    <dbReference type="NCBI Taxonomy" id="1961234"/>
    <lineage>
        <taxon>Eukaryota</taxon>
        <taxon>Viridiplantae</taxon>
        <taxon>Streptophyta</taxon>
        <taxon>Embryophyta</taxon>
        <taxon>Tracheophyta</taxon>
        <taxon>Spermatophyta</taxon>
        <taxon>Magnoliopsida</taxon>
        <taxon>eudicotyledons</taxon>
        <taxon>Gunneridae</taxon>
        <taxon>Pentapetalae</taxon>
        <taxon>asterids</taxon>
        <taxon>lamiids</taxon>
        <taxon>Lamiales</taxon>
        <taxon>Orobanchaceae</taxon>
        <taxon>Pedicularideae</taxon>
        <taxon>Castillejinae</taxon>
        <taxon>Castilleja</taxon>
    </lineage>
</organism>
<keyword evidence="3" id="KW-1185">Reference proteome</keyword>
<dbReference type="EMBL" id="JAVIJP010000066">
    <property type="protein sequence ID" value="KAL3620138.1"/>
    <property type="molecule type" value="Genomic_DNA"/>
</dbReference>
<feature type="region of interest" description="Disordered" evidence="1">
    <location>
        <begin position="1"/>
        <end position="39"/>
    </location>
</feature>
<feature type="compositionally biased region" description="Acidic residues" evidence="1">
    <location>
        <begin position="10"/>
        <end position="20"/>
    </location>
</feature>
<dbReference type="AlphaFoldDB" id="A0ABD3BRQ8"/>
<evidence type="ECO:0000256" key="1">
    <source>
        <dbReference type="SAM" id="MobiDB-lite"/>
    </source>
</evidence>
<comment type="caution">
    <text evidence="2">The sequence shown here is derived from an EMBL/GenBank/DDBJ whole genome shotgun (WGS) entry which is preliminary data.</text>
</comment>
<protein>
    <submittedName>
        <fullName evidence="2">Uncharacterized protein</fullName>
    </submittedName>
</protein>
<evidence type="ECO:0000313" key="3">
    <source>
        <dbReference type="Proteomes" id="UP001632038"/>
    </source>
</evidence>
<name>A0ABD3BRQ8_9LAMI</name>
<gene>
    <name evidence="2" type="ORF">CASFOL_035050</name>
</gene>
<proteinExistence type="predicted"/>
<reference evidence="3" key="1">
    <citation type="journal article" date="2024" name="IScience">
        <title>Strigolactones Initiate the Formation of Haustorium-like Structures in Castilleja.</title>
        <authorList>
            <person name="Buerger M."/>
            <person name="Peterson D."/>
            <person name="Chory J."/>
        </authorList>
    </citation>
    <scope>NUCLEOTIDE SEQUENCE [LARGE SCALE GENOMIC DNA]</scope>
</reference>
<evidence type="ECO:0000313" key="2">
    <source>
        <dbReference type="EMBL" id="KAL3620138.1"/>
    </source>
</evidence>